<name>A0AAD9N3C7_9ANNE</name>
<dbReference type="Pfam" id="PF12554">
    <property type="entry name" value="MOZART1"/>
    <property type="match status" value="1"/>
</dbReference>
<proteinExistence type="inferred from homology"/>
<dbReference type="InterPro" id="IPR022214">
    <property type="entry name" value="MZT1"/>
</dbReference>
<accession>A0AAD9N3C7</accession>
<keyword evidence="6" id="KW-1185">Reference proteome</keyword>
<evidence type="ECO:0000313" key="5">
    <source>
        <dbReference type="EMBL" id="KAK2153938.1"/>
    </source>
</evidence>
<evidence type="ECO:0000256" key="1">
    <source>
        <dbReference type="ARBA" id="ARBA00004267"/>
    </source>
</evidence>
<protein>
    <recommendedName>
        <fullName evidence="7">Mitotic-spindle organizing protein 1</fullName>
    </recommendedName>
</protein>
<gene>
    <name evidence="5" type="ORF">LSH36_281g09025</name>
</gene>
<dbReference type="GO" id="GO:0005813">
    <property type="term" value="C:centrosome"/>
    <property type="evidence" value="ECO:0007669"/>
    <property type="project" value="TreeGrafter"/>
</dbReference>
<dbReference type="GO" id="GO:0005819">
    <property type="term" value="C:spindle"/>
    <property type="evidence" value="ECO:0007669"/>
    <property type="project" value="TreeGrafter"/>
</dbReference>
<reference evidence="5" key="1">
    <citation type="journal article" date="2023" name="Mol. Biol. Evol.">
        <title>Third-Generation Sequencing Reveals the Adaptive Role of the Epigenome in Three Deep-Sea Polychaetes.</title>
        <authorList>
            <person name="Perez M."/>
            <person name="Aroh O."/>
            <person name="Sun Y."/>
            <person name="Lan Y."/>
            <person name="Juniper S.K."/>
            <person name="Young C.R."/>
            <person name="Angers B."/>
            <person name="Qian P.Y."/>
        </authorList>
    </citation>
    <scope>NUCLEOTIDE SEQUENCE</scope>
    <source>
        <strain evidence="5">P08H-3</strain>
    </source>
</reference>
<dbReference type="AlphaFoldDB" id="A0AAD9N3C7"/>
<organism evidence="5 6">
    <name type="scientific">Paralvinella palmiformis</name>
    <dbReference type="NCBI Taxonomy" id="53620"/>
    <lineage>
        <taxon>Eukaryota</taxon>
        <taxon>Metazoa</taxon>
        <taxon>Spiralia</taxon>
        <taxon>Lophotrochozoa</taxon>
        <taxon>Annelida</taxon>
        <taxon>Polychaeta</taxon>
        <taxon>Sedentaria</taxon>
        <taxon>Canalipalpata</taxon>
        <taxon>Terebellida</taxon>
        <taxon>Terebelliformia</taxon>
        <taxon>Alvinellidae</taxon>
        <taxon>Paralvinella</taxon>
    </lineage>
</organism>
<dbReference type="PANTHER" id="PTHR28520">
    <property type="entry name" value="MITOTIC-SPINDLE ORGANIZING PROTEIN 1"/>
    <property type="match status" value="1"/>
</dbReference>
<dbReference type="GO" id="GO:0033566">
    <property type="term" value="P:gamma-tubulin complex localization"/>
    <property type="evidence" value="ECO:0007669"/>
    <property type="project" value="InterPro"/>
</dbReference>
<dbReference type="GO" id="GO:0000931">
    <property type="term" value="C:gamma-tubulin ring complex"/>
    <property type="evidence" value="ECO:0007669"/>
    <property type="project" value="InterPro"/>
</dbReference>
<evidence type="ECO:0008006" key="7">
    <source>
        <dbReference type="Google" id="ProtNLM"/>
    </source>
</evidence>
<dbReference type="Proteomes" id="UP001208570">
    <property type="component" value="Unassembled WGS sequence"/>
</dbReference>
<comment type="subcellular location">
    <subcellularLocation>
        <location evidence="1">Cytoplasm</location>
        <location evidence="1">Cytoskeleton</location>
        <location evidence="1">Microtubule organizing center</location>
    </subcellularLocation>
</comment>
<keyword evidence="3" id="KW-0963">Cytoplasm</keyword>
<dbReference type="PANTHER" id="PTHR28520:SF2">
    <property type="entry name" value="MITOTIC-SPINDLE ORGANIZING PROTEIN 1"/>
    <property type="match status" value="1"/>
</dbReference>
<dbReference type="EMBL" id="JAODUP010000281">
    <property type="protein sequence ID" value="KAK2153938.1"/>
    <property type="molecule type" value="Genomic_DNA"/>
</dbReference>
<evidence type="ECO:0000256" key="4">
    <source>
        <dbReference type="ARBA" id="ARBA00023212"/>
    </source>
</evidence>
<dbReference type="GO" id="GO:0090307">
    <property type="term" value="P:mitotic spindle assembly"/>
    <property type="evidence" value="ECO:0007669"/>
    <property type="project" value="TreeGrafter"/>
</dbReference>
<keyword evidence="4" id="KW-0206">Cytoskeleton</keyword>
<evidence type="ECO:0000256" key="3">
    <source>
        <dbReference type="ARBA" id="ARBA00022490"/>
    </source>
</evidence>
<dbReference type="GO" id="GO:0031021">
    <property type="term" value="C:interphase microtubule organizing center"/>
    <property type="evidence" value="ECO:0007669"/>
    <property type="project" value="TreeGrafter"/>
</dbReference>
<dbReference type="GO" id="GO:0051415">
    <property type="term" value="P:microtubule nucleation by interphase microtubule organizing center"/>
    <property type="evidence" value="ECO:0007669"/>
    <property type="project" value="TreeGrafter"/>
</dbReference>
<sequence>MADSEGKLSAAREAMDTIVEISTLLNTGLDADTLAICVRLCESGANPEALAKVIQDLQRESTALKEADSTVS</sequence>
<evidence type="ECO:0000313" key="6">
    <source>
        <dbReference type="Proteomes" id="UP001208570"/>
    </source>
</evidence>
<comment type="caution">
    <text evidence="5">The sequence shown here is derived from an EMBL/GenBank/DDBJ whole genome shotgun (WGS) entry which is preliminary data.</text>
</comment>
<comment type="similarity">
    <text evidence="2">Belongs to the MOZART1 family.</text>
</comment>
<evidence type="ECO:0000256" key="2">
    <source>
        <dbReference type="ARBA" id="ARBA00011015"/>
    </source>
</evidence>